<proteinExistence type="predicted"/>
<dbReference type="FunFam" id="2.30.30.40:FF:000090">
    <property type="entry name" value="E3 ubiquitin-protein ligase MIB1 isoform X1"/>
    <property type="match status" value="1"/>
</dbReference>
<evidence type="ECO:0000256" key="13">
    <source>
        <dbReference type="ARBA" id="ARBA00023043"/>
    </source>
</evidence>
<dbReference type="Gene3D" id="3.30.60.90">
    <property type="match status" value="1"/>
</dbReference>
<dbReference type="InterPro" id="IPR036770">
    <property type="entry name" value="Ankyrin_rpt-contain_sf"/>
</dbReference>
<dbReference type="GO" id="GO:0016567">
    <property type="term" value="P:protein ubiquitination"/>
    <property type="evidence" value="ECO:0007669"/>
    <property type="project" value="InterPro"/>
</dbReference>
<evidence type="ECO:0000256" key="2">
    <source>
        <dbReference type="ARBA" id="ARBA00004496"/>
    </source>
</evidence>
<dbReference type="InterPro" id="IPR013083">
    <property type="entry name" value="Znf_RING/FYVE/PHD"/>
</dbReference>
<dbReference type="SMART" id="SM00248">
    <property type="entry name" value="ANK"/>
    <property type="match status" value="8"/>
</dbReference>
<dbReference type="AlphaFoldDB" id="A0AA89C246"/>
<dbReference type="PANTHER" id="PTHR24202:SF53">
    <property type="entry name" value="E3 UBIQUITIN-PROTEIN LIGASE MIB1"/>
    <property type="match status" value="1"/>
</dbReference>
<evidence type="ECO:0000259" key="18">
    <source>
        <dbReference type="PROSITE" id="PS50135"/>
    </source>
</evidence>
<dbReference type="CDD" id="cd16727">
    <property type="entry name" value="RING-HC_MIB1_rpt3"/>
    <property type="match status" value="1"/>
</dbReference>
<dbReference type="CDD" id="cd16725">
    <property type="entry name" value="RING-HC_MIB1_rpt2"/>
    <property type="match status" value="1"/>
</dbReference>
<comment type="caution">
    <text evidence="20">The sequence shown here is derived from an EMBL/GenBank/DDBJ whole genome shotgun (WGS) entry which is preliminary data.</text>
</comment>
<keyword evidence="21" id="KW-1185">Reference proteome</keyword>
<feature type="domain" description="MIB/HERC2" evidence="19">
    <location>
        <begin position="18"/>
        <end position="86"/>
    </location>
</feature>
<protein>
    <recommendedName>
        <fullName evidence="4">RING-type E3 ubiquitin transferase</fullName>
        <ecNumber evidence="4">2.3.2.27</ecNumber>
    </recommendedName>
</protein>
<feature type="domain" description="RING-type" evidence="17">
    <location>
        <begin position="827"/>
        <end position="862"/>
    </location>
</feature>
<dbReference type="CDD" id="cd16724">
    <property type="entry name" value="RING-HC_MIB1_rpt1"/>
    <property type="match status" value="1"/>
</dbReference>
<feature type="repeat" description="ANK" evidence="15">
    <location>
        <begin position="482"/>
        <end position="514"/>
    </location>
</feature>
<feature type="repeat" description="ANK" evidence="15">
    <location>
        <begin position="684"/>
        <end position="716"/>
    </location>
</feature>
<keyword evidence="11" id="KW-0862">Zinc</keyword>
<feature type="repeat" description="ANK" evidence="15">
    <location>
        <begin position="548"/>
        <end position="580"/>
    </location>
</feature>
<accession>A0AA89C246</accession>
<dbReference type="GO" id="GO:0008270">
    <property type="term" value="F:zinc ion binding"/>
    <property type="evidence" value="ECO:0007669"/>
    <property type="project" value="UniProtKB-KW"/>
</dbReference>
<feature type="repeat" description="ANK" evidence="15">
    <location>
        <begin position="581"/>
        <end position="613"/>
    </location>
</feature>
<evidence type="ECO:0000256" key="4">
    <source>
        <dbReference type="ARBA" id="ARBA00012483"/>
    </source>
</evidence>
<keyword evidence="7" id="KW-0479">Metal-binding</keyword>
<dbReference type="GO" id="GO:0005737">
    <property type="term" value="C:cytoplasm"/>
    <property type="evidence" value="ECO:0007669"/>
    <property type="project" value="UniProtKB-SubCell"/>
</dbReference>
<feature type="domain" description="MIB/HERC2" evidence="19">
    <location>
        <begin position="155"/>
        <end position="233"/>
    </location>
</feature>
<dbReference type="PROSITE" id="PS01357">
    <property type="entry name" value="ZF_ZZ_1"/>
    <property type="match status" value="1"/>
</dbReference>
<sequence>MMNADNLDPTASTSNRVARVNMMEGVGSRVVRGPDWKWGKQDGGEGHAGTVRNFESPEEVVVVWDNGTAANYRCAGAYDLRILDSAPTGIKHEGAMCDTCRQTPIFGIRWKCAECPNYDLCSVCYHGDKHNLRHRFFRITTPGAEKCSVEPRRKSKKITARGIFPGARVVRGVDWQWEEQDGGNGRRGKVTEIQDWSAASPRSAAYVLWDNAAKNLYRVGFEGMADLKVVNDAKGGSFYRDHLPLLGEQGPGSRSGSGGLAVGDQVNVDLDLEIVQSLQHGHGGWTDGMFECLGTTGTVVGIDEDHDIVVSYPSGNRWTFNPAVLTKVNAPSSANSSTNEAPAAAPAVTQFAVGDLVQICSDVEKIKLFQRGHGEWAEAMMPTLGKIGRVQQIYHDSDLKVEVCGTSWTYNPAAVTKVASSDGATIGNSSGERLSALLKKLFETHVTGDVNEELVKAAANGDSTKVDEILQRTESDPNGMFAGHTALQAASQNGHNDVIKILIKCDVDFEIEDKDGDRAVHHAAFGDEPSVIELLHRGGADLNARNKRRQTPLHIGVNKGHIGVVKTLLDLGCHPSLQDSEGDSPLHDAISKKRDDMISLLLEHHADLTITNNNGFNSLHHAALRGNPSAMKILLSKIPRHWIVDEKKDDGYTALHLAALNNHVEVAELLVNHGKANMDVQNVNLQTALHLAVERQHTQIVRLLVREGCNLNIPDKDGDTPLHEALRHHTLSQLRQLQDMQDVGKLLMGLGTPGADKKSSASIACFLAANGADLTLKNKKGQSPLDLCPDPNLCKALAKCHKERHSPNSGASNTVLLRNEQESLEECMVCSDLKRDTLFGPCGHIATCSLCSPRVKKCLMCKEQVQSRTKIEECVVCSDKKASTLFLPCGHMCACDGCGALMKKCVQCRSAIEKTVPFIVCCGGTPPPAPQPPGVMNNGSRDVTKDIQKLQQQLQDIKDQTSCPVCMDRLKNMIFLCGHGTCQMCGDRMAECPICRKPVEKRILLY</sequence>
<dbReference type="Proteomes" id="UP001186944">
    <property type="component" value="Unassembled WGS sequence"/>
</dbReference>
<dbReference type="GO" id="GO:0006897">
    <property type="term" value="P:endocytosis"/>
    <property type="evidence" value="ECO:0007669"/>
    <property type="project" value="TreeGrafter"/>
</dbReference>
<evidence type="ECO:0000313" key="20">
    <source>
        <dbReference type="EMBL" id="KAK3091512.1"/>
    </source>
</evidence>
<evidence type="ECO:0000256" key="12">
    <source>
        <dbReference type="ARBA" id="ARBA00022976"/>
    </source>
</evidence>
<evidence type="ECO:0000256" key="1">
    <source>
        <dbReference type="ARBA" id="ARBA00000900"/>
    </source>
</evidence>
<dbReference type="Gene3D" id="3.30.40.10">
    <property type="entry name" value="Zinc/RING finger domain, C3HC4 (zinc finger)"/>
    <property type="match status" value="3"/>
</dbReference>
<feature type="domain" description="RING-type" evidence="17">
    <location>
        <begin position="963"/>
        <end position="996"/>
    </location>
</feature>
<keyword evidence="9 16" id="KW-0863">Zinc-finger</keyword>
<keyword evidence="12" id="KW-0914">Notch signaling pathway</keyword>
<feature type="domain" description="RING-type" evidence="17">
    <location>
        <begin position="874"/>
        <end position="909"/>
    </location>
</feature>
<dbReference type="InterPro" id="IPR043145">
    <property type="entry name" value="Znf_ZZ_sf"/>
</dbReference>
<keyword evidence="6" id="KW-0808">Transferase</keyword>
<evidence type="ECO:0000259" key="17">
    <source>
        <dbReference type="PROSITE" id="PS50089"/>
    </source>
</evidence>
<keyword evidence="14" id="KW-0175">Coiled coil</keyword>
<dbReference type="Gene3D" id="2.30.30.40">
    <property type="entry name" value="SH3 Domains"/>
    <property type="match status" value="2"/>
</dbReference>
<dbReference type="SMART" id="SM00184">
    <property type="entry name" value="RING"/>
    <property type="match status" value="3"/>
</dbReference>
<dbReference type="PROSITE" id="PS51416">
    <property type="entry name" value="MIB_HERC2"/>
    <property type="match status" value="2"/>
</dbReference>
<evidence type="ECO:0000256" key="6">
    <source>
        <dbReference type="ARBA" id="ARBA00022679"/>
    </source>
</evidence>
<feature type="repeat" description="ANK" evidence="15">
    <location>
        <begin position="515"/>
        <end position="547"/>
    </location>
</feature>
<dbReference type="Pfam" id="PF13606">
    <property type="entry name" value="Ank_3"/>
    <property type="match status" value="1"/>
</dbReference>
<dbReference type="InterPro" id="IPR040847">
    <property type="entry name" value="SH3_15"/>
</dbReference>
<dbReference type="PANTHER" id="PTHR24202">
    <property type="entry name" value="E3 UBIQUITIN-PROTEIN LIGASE MIB2"/>
    <property type="match status" value="1"/>
</dbReference>
<keyword evidence="13 15" id="KW-0040">ANK repeat</keyword>
<evidence type="ECO:0000256" key="11">
    <source>
        <dbReference type="ARBA" id="ARBA00022833"/>
    </source>
</evidence>
<feature type="repeat" description="ANK" evidence="15">
    <location>
        <begin position="650"/>
        <end position="674"/>
    </location>
</feature>
<evidence type="ECO:0000256" key="3">
    <source>
        <dbReference type="ARBA" id="ARBA00004906"/>
    </source>
</evidence>
<dbReference type="Pfam" id="PF18346">
    <property type="entry name" value="SH3_15"/>
    <property type="match status" value="2"/>
</dbReference>
<comment type="pathway">
    <text evidence="3">Protein modification; protein ubiquitination.</text>
</comment>
<dbReference type="FunFam" id="3.30.40.10:FF:000083">
    <property type="entry name" value="E3 ubiquitin-protein ligase MIB1 isoform X1"/>
    <property type="match status" value="1"/>
</dbReference>
<gene>
    <name evidence="20" type="ORF">FSP39_020360</name>
</gene>
<evidence type="ECO:0000256" key="10">
    <source>
        <dbReference type="ARBA" id="ARBA00022786"/>
    </source>
</evidence>
<dbReference type="Pfam" id="PF00569">
    <property type="entry name" value="ZZ"/>
    <property type="match status" value="1"/>
</dbReference>
<dbReference type="GO" id="GO:0007219">
    <property type="term" value="P:Notch signaling pathway"/>
    <property type="evidence" value="ECO:0007669"/>
    <property type="project" value="UniProtKB-KW"/>
</dbReference>
<dbReference type="GO" id="GO:0061630">
    <property type="term" value="F:ubiquitin protein ligase activity"/>
    <property type="evidence" value="ECO:0007669"/>
    <property type="project" value="UniProtKB-EC"/>
</dbReference>
<dbReference type="PROSITE" id="PS50088">
    <property type="entry name" value="ANK_REPEAT"/>
    <property type="match status" value="6"/>
</dbReference>
<dbReference type="InterPro" id="IPR001841">
    <property type="entry name" value="Znf_RING"/>
</dbReference>
<dbReference type="FunFam" id="3.30.60.90:FF:000005">
    <property type="entry name" value="Putative E3 ubiquitin-protein ligase mib1"/>
    <property type="match status" value="1"/>
</dbReference>
<dbReference type="Gene3D" id="1.25.40.20">
    <property type="entry name" value="Ankyrin repeat-containing domain"/>
    <property type="match status" value="3"/>
</dbReference>
<name>A0AA89C246_PINIB</name>
<evidence type="ECO:0000259" key="19">
    <source>
        <dbReference type="PROSITE" id="PS51416"/>
    </source>
</evidence>
<dbReference type="PROSITE" id="PS50089">
    <property type="entry name" value="ZF_RING_2"/>
    <property type="match status" value="3"/>
</dbReference>
<organism evidence="20 21">
    <name type="scientific">Pinctada imbricata</name>
    <name type="common">Atlantic pearl-oyster</name>
    <name type="synonym">Pinctada martensii</name>
    <dbReference type="NCBI Taxonomy" id="66713"/>
    <lineage>
        <taxon>Eukaryota</taxon>
        <taxon>Metazoa</taxon>
        <taxon>Spiralia</taxon>
        <taxon>Lophotrochozoa</taxon>
        <taxon>Mollusca</taxon>
        <taxon>Bivalvia</taxon>
        <taxon>Autobranchia</taxon>
        <taxon>Pteriomorphia</taxon>
        <taxon>Pterioida</taxon>
        <taxon>Pterioidea</taxon>
        <taxon>Pteriidae</taxon>
        <taxon>Pinctada</taxon>
    </lineage>
</organism>
<evidence type="ECO:0000256" key="5">
    <source>
        <dbReference type="ARBA" id="ARBA00022490"/>
    </source>
</evidence>
<dbReference type="EC" id="2.3.2.27" evidence="4"/>
<reference evidence="20" key="1">
    <citation type="submission" date="2019-08" db="EMBL/GenBank/DDBJ databases">
        <title>The improved chromosome-level genome for the pearl oyster Pinctada fucata martensii using PacBio sequencing and Hi-C.</title>
        <authorList>
            <person name="Zheng Z."/>
        </authorList>
    </citation>
    <scope>NUCLEOTIDE SEQUENCE</scope>
    <source>
        <strain evidence="20">ZZ-2019</strain>
        <tissue evidence="20">Adductor muscle</tissue>
    </source>
</reference>
<keyword evidence="10" id="KW-0833">Ubl conjugation pathway</keyword>
<dbReference type="Pfam" id="PF00023">
    <property type="entry name" value="Ank"/>
    <property type="match status" value="1"/>
</dbReference>
<dbReference type="SUPFAM" id="SSF159034">
    <property type="entry name" value="Mib/herc2 domain-like"/>
    <property type="match status" value="2"/>
</dbReference>
<evidence type="ECO:0000256" key="7">
    <source>
        <dbReference type="ARBA" id="ARBA00022723"/>
    </source>
</evidence>
<dbReference type="InterPro" id="IPR010606">
    <property type="entry name" value="Mib_Herc2"/>
</dbReference>
<dbReference type="InterPro" id="IPR042056">
    <property type="entry name" value="MIB1/2_ZZ"/>
</dbReference>
<dbReference type="InterPro" id="IPR002110">
    <property type="entry name" value="Ankyrin_rpt"/>
</dbReference>
<feature type="domain" description="ZZ-type" evidence="18">
    <location>
        <begin position="92"/>
        <end position="144"/>
    </location>
</feature>
<dbReference type="InterPro" id="IPR000433">
    <property type="entry name" value="Znf_ZZ"/>
</dbReference>
<comment type="subcellular location">
    <subcellularLocation>
        <location evidence="2">Cytoplasm</location>
    </subcellularLocation>
</comment>
<dbReference type="SUPFAM" id="SSF48403">
    <property type="entry name" value="Ankyrin repeat"/>
    <property type="match status" value="1"/>
</dbReference>
<keyword evidence="5" id="KW-0963">Cytoplasm</keyword>
<dbReference type="SMART" id="SM00291">
    <property type="entry name" value="ZnF_ZZ"/>
    <property type="match status" value="1"/>
</dbReference>
<evidence type="ECO:0000256" key="15">
    <source>
        <dbReference type="PROSITE-ProRule" id="PRU00023"/>
    </source>
</evidence>
<dbReference type="Pfam" id="PF13920">
    <property type="entry name" value="zf-C3HC4_3"/>
    <property type="match status" value="3"/>
</dbReference>
<dbReference type="Pfam" id="PF12796">
    <property type="entry name" value="Ank_2"/>
    <property type="match status" value="2"/>
</dbReference>
<keyword evidence="8" id="KW-0677">Repeat</keyword>
<dbReference type="CDD" id="cd02339">
    <property type="entry name" value="ZZ_Mind_bomb"/>
    <property type="match status" value="1"/>
</dbReference>
<evidence type="ECO:0000256" key="14">
    <source>
        <dbReference type="ARBA" id="ARBA00023054"/>
    </source>
</evidence>
<evidence type="ECO:0000256" key="8">
    <source>
        <dbReference type="ARBA" id="ARBA00022737"/>
    </source>
</evidence>
<dbReference type="SUPFAM" id="SSF57850">
    <property type="entry name" value="RING/U-box"/>
    <property type="match status" value="2"/>
</dbReference>
<evidence type="ECO:0000256" key="16">
    <source>
        <dbReference type="PROSITE-ProRule" id="PRU00228"/>
    </source>
</evidence>
<evidence type="ECO:0000256" key="9">
    <source>
        <dbReference type="ARBA" id="ARBA00022771"/>
    </source>
</evidence>
<dbReference type="FunFam" id="2.30.30.40:FF:000054">
    <property type="entry name" value="Putative e3 ubiquitin-protein ligase mind-bomb"/>
    <property type="match status" value="1"/>
</dbReference>
<dbReference type="InterPro" id="IPR037252">
    <property type="entry name" value="Mib_Herc2_sf"/>
</dbReference>
<evidence type="ECO:0000313" key="21">
    <source>
        <dbReference type="Proteomes" id="UP001186944"/>
    </source>
</evidence>
<dbReference type="EMBL" id="VSWD01000010">
    <property type="protein sequence ID" value="KAK3091512.1"/>
    <property type="molecule type" value="Genomic_DNA"/>
</dbReference>
<dbReference type="PRINTS" id="PR01415">
    <property type="entry name" value="ANKYRIN"/>
</dbReference>
<dbReference type="PROSITE" id="PS50135">
    <property type="entry name" value="ZF_ZZ_2"/>
    <property type="match status" value="1"/>
</dbReference>
<dbReference type="Pfam" id="PF06701">
    <property type="entry name" value="MIB_HERC2"/>
    <property type="match status" value="2"/>
</dbReference>
<dbReference type="PROSITE" id="PS50297">
    <property type="entry name" value="ANK_REP_REGION"/>
    <property type="match status" value="6"/>
</dbReference>
<comment type="catalytic activity">
    <reaction evidence="1">
        <text>S-ubiquitinyl-[E2 ubiquitin-conjugating enzyme]-L-cysteine + [acceptor protein]-L-lysine = [E2 ubiquitin-conjugating enzyme]-L-cysteine + N(6)-ubiquitinyl-[acceptor protein]-L-lysine.</text>
        <dbReference type="EC" id="2.3.2.27"/>
    </reaction>
</comment>
<dbReference type="FunFam" id="1.25.40.20:FF:000259">
    <property type="entry name" value="E3 ubiquitin-protein ligase mind-bomb"/>
    <property type="match status" value="1"/>
</dbReference>